<name>A0A7J9DRG1_9ROSI</name>
<feature type="non-terminal residue" evidence="1">
    <location>
        <position position="1"/>
    </location>
</feature>
<keyword evidence="2" id="KW-1185">Reference proteome</keyword>
<evidence type="ECO:0000313" key="1">
    <source>
        <dbReference type="EMBL" id="MBA0763154.1"/>
    </source>
</evidence>
<comment type="caution">
    <text evidence="1">The sequence shown here is derived from an EMBL/GenBank/DDBJ whole genome shotgun (WGS) entry which is preliminary data.</text>
</comment>
<gene>
    <name evidence="1" type="ORF">Gotri_012659</name>
</gene>
<sequence length="54" mass="5949">PPNGESVKENFDASYQQHLNRSISGVIVRNNEGLVMASCIYPVENVLDLTMVKA</sequence>
<protein>
    <submittedName>
        <fullName evidence="1">Uncharacterized protein</fullName>
    </submittedName>
</protein>
<dbReference type="AlphaFoldDB" id="A0A7J9DRG1"/>
<dbReference type="EMBL" id="JABEZW010000004">
    <property type="protein sequence ID" value="MBA0763154.1"/>
    <property type="molecule type" value="Genomic_DNA"/>
</dbReference>
<evidence type="ECO:0000313" key="2">
    <source>
        <dbReference type="Proteomes" id="UP000593568"/>
    </source>
</evidence>
<reference evidence="1 2" key="1">
    <citation type="journal article" date="2019" name="Genome Biol. Evol.">
        <title>Insights into the evolution of the New World diploid cottons (Gossypium, subgenus Houzingenia) based on genome sequencing.</title>
        <authorList>
            <person name="Grover C.E."/>
            <person name="Arick M.A. 2nd"/>
            <person name="Thrash A."/>
            <person name="Conover J.L."/>
            <person name="Sanders W.S."/>
            <person name="Peterson D.G."/>
            <person name="Frelichowski J.E."/>
            <person name="Scheffler J.A."/>
            <person name="Scheffler B.E."/>
            <person name="Wendel J.F."/>
        </authorList>
    </citation>
    <scope>NUCLEOTIDE SEQUENCE [LARGE SCALE GENOMIC DNA]</scope>
    <source>
        <strain evidence="1">8</strain>
        <tissue evidence="1">Leaf</tissue>
    </source>
</reference>
<proteinExistence type="predicted"/>
<accession>A0A7J9DRG1</accession>
<dbReference type="Proteomes" id="UP000593568">
    <property type="component" value="Unassembled WGS sequence"/>
</dbReference>
<organism evidence="1 2">
    <name type="scientific">Gossypium trilobum</name>
    <dbReference type="NCBI Taxonomy" id="34281"/>
    <lineage>
        <taxon>Eukaryota</taxon>
        <taxon>Viridiplantae</taxon>
        <taxon>Streptophyta</taxon>
        <taxon>Embryophyta</taxon>
        <taxon>Tracheophyta</taxon>
        <taxon>Spermatophyta</taxon>
        <taxon>Magnoliopsida</taxon>
        <taxon>eudicotyledons</taxon>
        <taxon>Gunneridae</taxon>
        <taxon>Pentapetalae</taxon>
        <taxon>rosids</taxon>
        <taxon>malvids</taxon>
        <taxon>Malvales</taxon>
        <taxon>Malvaceae</taxon>
        <taxon>Malvoideae</taxon>
        <taxon>Gossypium</taxon>
    </lineage>
</organism>